<dbReference type="EMBL" id="JAGQHR010000149">
    <property type="protein sequence ID" value="MCA9727348.1"/>
    <property type="molecule type" value="Genomic_DNA"/>
</dbReference>
<reference evidence="9" key="1">
    <citation type="submission" date="2020-04" db="EMBL/GenBank/DDBJ databases">
        <authorList>
            <person name="Zhang T."/>
        </authorList>
    </citation>
    <scope>NUCLEOTIDE SEQUENCE</scope>
    <source>
        <strain evidence="9">HKST-UBA01</strain>
    </source>
</reference>
<keyword evidence="6 7" id="KW-0472">Membrane</keyword>
<evidence type="ECO:0000256" key="5">
    <source>
        <dbReference type="ARBA" id="ARBA00022989"/>
    </source>
</evidence>
<dbReference type="Pfam" id="PF01694">
    <property type="entry name" value="Rhomboid"/>
    <property type="match status" value="1"/>
</dbReference>
<evidence type="ECO:0000259" key="8">
    <source>
        <dbReference type="Pfam" id="PF01694"/>
    </source>
</evidence>
<feature type="domain" description="Peptidase S54 rhomboid" evidence="8">
    <location>
        <begin position="3"/>
        <end position="110"/>
    </location>
</feature>
<evidence type="ECO:0000256" key="7">
    <source>
        <dbReference type="SAM" id="Phobius"/>
    </source>
</evidence>
<dbReference type="InterPro" id="IPR050925">
    <property type="entry name" value="Rhomboid_protease_S54"/>
</dbReference>
<dbReference type="InterPro" id="IPR035952">
    <property type="entry name" value="Rhomboid-like_sf"/>
</dbReference>
<dbReference type="GO" id="GO:0016020">
    <property type="term" value="C:membrane"/>
    <property type="evidence" value="ECO:0007669"/>
    <property type="project" value="UniProtKB-SubCell"/>
</dbReference>
<keyword evidence="3 7" id="KW-0812">Transmembrane</keyword>
<keyword evidence="5 7" id="KW-1133">Transmembrane helix</keyword>
<dbReference type="GO" id="GO:0006508">
    <property type="term" value="P:proteolysis"/>
    <property type="evidence" value="ECO:0007669"/>
    <property type="project" value="UniProtKB-KW"/>
</dbReference>
<dbReference type="Gene3D" id="1.20.1540.10">
    <property type="entry name" value="Rhomboid-like"/>
    <property type="match status" value="1"/>
</dbReference>
<comment type="caution">
    <text evidence="9">The sequence shown here is derived from an EMBL/GenBank/DDBJ whole genome shotgun (WGS) entry which is preliminary data.</text>
</comment>
<proteinExistence type="inferred from homology"/>
<evidence type="ECO:0000256" key="1">
    <source>
        <dbReference type="ARBA" id="ARBA00004141"/>
    </source>
</evidence>
<dbReference type="InterPro" id="IPR022764">
    <property type="entry name" value="Peptidase_S54_rhomboid_dom"/>
</dbReference>
<evidence type="ECO:0000313" key="10">
    <source>
        <dbReference type="Proteomes" id="UP000697710"/>
    </source>
</evidence>
<feature type="transmembrane region" description="Helical" evidence="7">
    <location>
        <begin position="91"/>
        <end position="110"/>
    </location>
</feature>
<evidence type="ECO:0000313" key="9">
    <source>
        <dbReference type="EMBL" id="MCA9727348.1"/>
    </source>
</evidence>
<dbReference type="SUPFAM" id="SSF144091">
    <property type="entry name" value="Rhomboid-like"/>
    <property type="match status" value="1"/>
</dbReference>
<accession>A0A956RNQ5</accession>
<feature type="transmembrane region" description="Helical" evidence="7">
    <location>
        <begin position="59"/>
        <end position="79"/>
    </location>
</feature>
<comment type="similarity">
    <text evidence="2">Belongs to the peptidase S54 family.</text>
</comment>
<evidence type="ECO:0000256" key="4">
    <source>
        <dbReference type="ARBA" id="ARBA00022801"/>
    </source>
</evidence>
<dbReference type="GO" id="GO:0004252">
    <property type="term" value="F:serine-type endopeptidase activity"/>
    <property type="evidence" value="ECO:0007669"/>
    <property type="project" value="InterPro"/>
</dbReference>
<sequence>TLLGSSRFLVVYLGSLVAGNLVAYVRHREDPRYRAIGASGAVSGVLFGFVLFFPMAKLYLFLLPIGIPAVLYAVGYVLVSIYGMRRRVGHIGHDAHLGGAIAGVVLTILFEPEVVRHFFANF</sequence>
<dbReference type="PANTHER" id="PTHR43731:SF14">
    <property type="entry name" value="PRESENILIN-ASSOCIATED RHOMBOID-LIKE PROTEIN, MITOCHONDRIAL"/>
    <property type="match status" value="1"/>
</dbReference>
<protein>
    <submittedName>
        <fullName evidence="9">Rhomboid family intramembrane serine protease</fullName>
    </submittedName>
</protein>
<feature type="transmembrane region" description="Helical" evidence="7">
    <location>
        <begin position="6"/>
        <end position="23"/>
    </location>
</feature>
<feature type="transmembrane region" description="Helical" evidence="7">
    <location>
        <begin position="35"/>
        <end position="53"/>
    </location>
</feature>
<gene>
    <name evidence="9" type="ORF">KC729_06670</name>
</gene>
<evidence type="ECO:0000256" key="6">
    <source>
        <dbReference type="ARBA" id="ARBA00023136"/>
    </source>
</evidence>
<dbReference type="PANTHER" id="PTHR43731">
    <property type="entry name" value="RHOMBOID PROTEASE"/>
    <property type="match status" value="1"/>
</dbReference>
<comment type="subcellular location">
    <subcellularLocation>
        <location evidence="1">Membrane</location>
        <topology evidence="1">Multi-pass membrane protein</topology>
    </subcellularLocation>
</comment>
<organism evidence="9 10">
    <name type="scientific">Eiseniibacteriota bacterium</name>
    <dbReference type="NCBI Taxonomy" id="2212470"/>
    <lineage>
        <taxon>Bacteria</taxon>
        <taxon>Candidatus Eiseniibacteriota</taxon>
    </lineage>
</organism>
<dbReference type="Proteomes" id="UP000697710">
    <property type="component" value="Unassembled WGS sequence"/>
</dbReference>
<evidence type="ECO:0000256" key="2">
    <source>
        <dbReference type="ARBA" id="ARBA00009045"/>
    </source>
</evidence>
<name>A0A956RNQ5_UNCEI</name>
<evidence type="ECO:0000256" key="3">
    <source>
        <dbReference type="ARBA" id="ARBA00022692"/>
    </source>
</evidence>
<keyword evidence="9" id="KW-0645">Protease</keyword>
<reference evidence="9" key="2">
    <citation type="journal article" date="2021" name="Microbiome">
        <title>Successional dynamics and alternative stable states in a saline activated sludge microbial community over 9 years.</title>
        <authorList>
            <person name="Wang Y."/>
            <person name="Ye J."/>
            <person name="Ju F."/>
            <person name="Liu L."/>
            <person name="Boyd J.A."/>
            <person name="Deng Y."/>
            <person name="Parks D.H."/>
            <person name="Jiang X."/>
            <person name="Yin X."/>
            <person name="Woodcroft B.J."/>
            <person name="Tyson G.W."/>
            <person name="Hugenholtz P."/>
            <person name="Polz M.F."/>
            <person name="Zhang T."/>
        </authorList>
    </citation>
    <scope>NUCLEOTIDE SEQUENCE</scope>
    <source>
        <strain evidence="9">HKST-UBA01</strain>
    </source>
</reference>
<keyword evidence="4" id="KW-0378">Hydrolase</keyword>
<feature type="non-terminal residue" evidence="9">
    <location>
        <position position="1"/>
    </location>
</feature>
<dbReference type="AlphaFoldDB" id="A0A956RNQ5"/>